<gene>
    <name evidence="2" type="ORF">B0H94_10559</name>
</gene>
<comment type="caution">
    <text evidence="2">The sequence shown here is derived from an EMBL/GenBank/DDBJ whole genome shotgun (WGS) entry which is preliminary data.</text>
</comment>
<dbReference type="Proteomes" id="UP000242310">
    <property type="component" value="Unassembled WGS sequence"/>
</dbReference>
<dbReference type="AlphaFoldDB" id="A0A2P8HL17"/>
<keyword evidence="1" id="KW-1133">Transmembrane helix</keyword>
<evidence type="ECO:0000313" key="2">
    <source>
        <dbReference type="EMBL" id="PSL46909.1"/>
    </source>
</evidence>
<dbReference type="EMBL" id="PYAV01000005">
    <property type="protein sequence ID" value="PSL46909.1"/>
    <property type="molecule type" value="Genomic_DNA"/>
</dbReference>
<name>A0A2P8HL17_9BACI</name>
<evidence type="ECO:0000256" key="1">
    <source>
        <dbReference type="SAM" id="Phobius"/>
    </source>
</evidence>
<organism evidence="2 3">
    <name type="scientific">Salsuginibacillus halophilus</name>
    <dbReference type="NCBI Taxonomy" id="517424"/>
    <lineage>
        <taxon>Bacteria</taxon>
        <taxon>Bacillati</taxon>
        <taxon>Bacillota</taxon>
        <taxon>Bacilli</taxon>
        <taxon>Bacillales</taxon>
        <taxon>Bacillaceae</taxon>
        <taxon>Salsuginibacillus</taxon>
    </lineage>
</organism>
<feature type="transmembrane region" description="Helical" evidence="1">
    <location>
        <begin position="7"/>
        <end position="31"/>
    </location>
</feature>
<dbReference type="RefSeq" id="WP_106588243.1">
    <property type="nucleotide sequence ID" value="NZ_PYAV01000005.1"/>
</dbReference>
<proteinExistence type="predicted"/>
<keyword evidence="1" id="KW-0472">Membrane</keyword>
<reference evidence="2 3" key="1">
    <citation type="submission" date="2018-03" db="EMBL/GenBank/DDBJ databases">
        <title>Genomic Encyclopedia of Type Strains, Phase III (KMG-III): the genomes of soil and plant-associated and newly described type strains.</title>
        <authorList>
            <person name="Whitman W."/>
        </authorList>
    </citation>
    <scope>NUCLEOTIDE SEQUENCE [LARGE SCALE GENOMIC DNA]</scope>
    <source>
        <strain evidence="2 3">CGMCC 1.07653</strain>
    </source>
</reference>
<keyword evidence="1" id="KW-0812">Transmembrane</keyword>
<evidence type="ECO:0000313" key="3">
    <source>
        <dbReference type="Proteomes" id="UP000242310"/>
    </source>
</evidence>
<accession>A0A2P8HL17</accession>
<feature type="transmembrane region" description="Helical" evidence="1">
    <location>
        <begin position="37"/>
        <end position="61"/>
    </location>
</feature>
<sequence>MEKQLKYAFWFSGSFTLIMMTLTLPLLMWLSAPASTIINGLIVSILIGGSFGLFAGWLFAATNPDPSIADKYEHHHYDI</sequence>
<keyword evidence="3" id="KW-1185">Reference proteome</keyword>
<protein>
    <submittedName>
        <fullName evidence="2">Uncharacterized protein</fullName>
    </submittedName>
</protein>